<comment type="caution">
    <text evidence="2">The sequence shown here is derived from an EMBL/GenBank/DDBJ whole genome shotgun (WGS) entry which is preliminary data.</text>
</comment>
<name>X1JIQ4_9ZZZZ</name>
<feature type="transmembrane region" description="Helical" evidence="1">
    <location>
        <begin position="28"/>
        <end position="50"/>
    </location>
</feature>
<gene>
    <name evidence="2" type="ORF">S03H2_60736</name>
</gene>
<dbReference type="EMBL" id="BARU01039161">
    <property type="protein sequence ID" value="GAH78174.1"/>
    <property type="molecule type" value="Genomic_DNA"/>
</dbReference>
<proteinExistence type="predicted"/>
<sequence length="51" mass="5595">MNDYPYNFGRGGSVSTAEVRNRVLRNTYWLLALSMVPTVLGAWVGVATGFS</sequence>
<evidence type="ECO:0000313" key="2">
    <source>
        <dbReference type="EMBL" id="GAH78174.1"/>
    </source>
</evidence>
<dbReference type="AlphaFoldDB" id="X1JIQ4"/>
<keyword evidence="1" id="KW-0472">Membrane</keyword>
<accession>X1JIQ4</accession>
<keyword evidence="1" id="KW-0812">Transmembrane</keyword>
<evidence type="ECO:0000256" key="1">
    <source>
        <dbReference type="SAM" id="Phobius"/>
    </source>
</evidence>
<protein>
    <recommendedName>
        <fullName evidence="3">BAX inhibitor (BI)-1/YccA family protein</fullName>
    </recommendedName>
</protein>
<organism evidence="2">
    <name type="scientific">marine sediment metagenome</name>
    <dbReference type="NCBI Taxonomy" id="412755"/>
    <lineage>
        <taxon>unclassified sequences</taxon>
        <taxon>metagenomes</taxon>
        <taxon>ecological metagenomes</taxon>
    </lineage>
</organism>
<keyword evidence="1" id="KW-1133">Transmembrane helix</keyword>
<reference evidence="2" key="1">
    <citation type="journal article" date="2014" name="Front. Microbiol.">
        <title>High frequency of phylogenetically diverse reductive dehalogenase-homologous genes in deep subseafloor sedimentary metagenomes.</title>
        <authorList>
            <person name="Kawai M."/>
            <person name="Futagami T."/>
            <person name="Toyoda A."/>
            <person name="Takaki Y."/>
            <person name="Nishi S."/>
            <person name="Hori S."/>
            <person name="Arai W."/>
            <person name="Tsubouchi T."/>
            <person name="Morono Y."/>
            <person name="Uchiyama I."/>
            <person name="Ito T."/>
            <person name="Fujiyama A."/>
            <person name="Inagaki F."/>
            <person name="Takami H."/>
        </authorList>
    </citation>
    <scope>NUCLEOTIDE SEQUENCE</scope>
    <source>
        <strain evidence="2">Expedition CK06-06</strain>
    </source>
</reference>
<evidence type="ECO:0008006" key="3">
    <source>
        <dbReference type="Google" id="ProtNLM"/>
    </source>
</evidence>
<feature type="non-terminal residue" evidence="2">
    <location>
        <position position="51"/>
    </location>
</feature>